<reference evidence="2" key="1">
    <citation type="submission" date="2016-10" db="EMBL/GenBank/DDBJ databases">
        <authorList>
            <person name="Varghese N."/>
            <person name="Submissions S."/>
        </authorList>
    </citation>
    <scope>NUCLEOTIDE SEQUENCE [LARGE SCALE GENOMIC DNA]</scope>
    <source>
        <strain evidence="2">DSM 13577</strain>
    </source>
</reference>
<dbReference type="OrthoDB" id="442799at2"/>
<dbReference type="EMBL" id="FOIF01000051">
    <property type="protein sequence ID" value="SET11942.1"/>
    <property type="molecule type" value="Genomic_DNA"/>
</dbReference>
<dbReference type="RefSeq" id="WP_091351303.1">
    <property type="nucleotide sequence ID" value="NZ_FOIF01000051.1"/>
</dbReference>
<dbReference type="STRING" id="1120990.SAMN03080614_105116"/>
<dbReference type="AlphaFoldDB" id="A0A1I0BYV9"/>
<accession>A0A1I0BYV9</accession>
<evidence type="ECO:0000313" key="1">
    <source>
        <dbReference type="EMBL" id="SET11942.1"/>
    </source>
</evidence>
<dbReference type="Proteomes" id="UP000243819">
    <property type="component" value="Unassembled WGS sequence"/>
</dbReference>
<proteinExistence type="predicted"/>
<name>A0A1I0BYV9_9FIRM</name>
<protein>
    <submittedName>
        <fullName evidence="1">Putative transposase</fullName>
    </submittedName>
</protein>
<evidence type="ECO:0000313" key="2">
    <source>
        <dbReference type="Proteomes" id="UP000243819"/>
    </source>
</evidence>
<sequence length="80" mass="9867">MKVNRVEKHIIYPKNSYYPILDEYCFKSKNLYNFANYQIRQKFCKEGKYISYKQMDKLLKQEGMIMITEICQQHNQHNKH</sequence>
<keyword evidence="2" id="KW-1185">Reference proteome</keyword>
<organism evidence="1 2">
    <name type="scientific">Anaerobranca gottschalkii DSM 13577</name>
    <dbReference type="NCBI Taxonomy" id="1120990"/>
    <lineage>
        <taxon>Bacteria</taxon>
        <taxon>Bacillati</taxon>
        <taxon>Bacillota</taxon>
        <taxon>Clostridia</taxon>
        <taxon>Eubacteriales</taxon>
        <taxon>Proteinivoracaceae</taxon>
        <taxon>Anaerobranca</taxon>
    </lineage>
</organism>
<gene>
    <name evidence="1" type="ORF">SAMN03080614_105116</name>
</gene>